<organism evidence="7 8">
    <name type="scientific">Clostridium omnivorum</name>
    <dbReference type="NCBI Taxonomy" id="1604902"/>
    <lineage>
        <taxon>Bacteria</taxon>
        <taxon>Bacillati</taxon>
        <taxon>Bacillota</taxon>
        <taxon>Clostridia</taxon>
        <taxon>Eubacteriales</taxon>
        <taxon>Clostridiaceae</taxon>
        <taxon>Clostridium</taxon>
    </lineage>
</organism>
<gene>
    <name evidence="7" type="primary">pmi</name>
    <name evidence="7" type="ORF">bsdE14_33950</name>
</gene>
<protein>
    <recommendedName>
        <fullName evidence="3">Phosphohexomutase</fullName>
    </recommendedName>
    <alternativeName>
        <fullName evidence="4">Phosphomannose isomerase</fullName>
    </alternativeName>
</protein>
<evidence type="ECO:0000256" key="4">
    <source>
        <dbReference type="ARBA" id="ARBA00030762"/>
    </source>
</evidence>
<dbReference type="SUPFAM" id="SSF51182">
    <property type="entry name" value="RmlC-like cupins"/>
    <property type="match status" value="1"/>
</dbReference>
<keyword evidence="1" id="KW-0479">Metal-binding</keyword>
<evidence type="ECO:0000313" key="8">
    <source>
        <dbReference type="Proteomes" id="UP001208567"/>
    </source>
</evidence>
<evidence type="ECO:0000256" key="3">
    <source>
        <dbReference type="ARBA" id="ARBA00029741"/>
    </source>
</evidence>
<evidence type="ECO:0000259" key="6">
    <source>
        <dbReference type="Pfam" id="PF21621"/>
    </source>
</evidence>
<dbReference type="Pfam" id="PF21621">
    <property type="entry name" value="MPI_cupin_dom"/>
    <property type="match status" value="1"/>
</dbReference>
<keyword evidence="7" id="KW-0413">Isomerase</keyword>
<dbReference type="InterPro" id="IPR011051">
    <property type="entry name" value="RmlC_Cupin_sf"/>
</dbReference>
<dbReference type="InterPro" id="IPR014710">
    <property type="entry name" value="RmlC-like_jellyroll"/>
</dbReference>
<dbReference type="PANTHER" id="PTHR42742">
    <property type="entry name" value="TRANSCRIPTIONAL REPRESSOR MPRA"/>
    <property type="match status" value="1"/>
</dbReference>
<keyword evidence="2" id="KW-0862">Zinc</keyword>
<evidence type="ECO:0000256" key="2">
    <source>
        <dbReference type="ARBA" id="ARBA00022833"/>
    </source>
</evidence>
<name>A0ABQ5N9T4_9CLOT</name>
<dbReference type="InterPro" id="IPR014628">
    <property type="entry name" value="Man6P_isomerase_Firm_short"/>
</dbReference>
<dbReference type="InterPro" id="IPR051804">
    <property type="entry name" value="Carb_Metab_Reg_Kinase/Isom"/>
</dbReference>
<dbReference type="GO" id="GO:0016853">
    <property type="term" value="F:isomerase activity"/>
    <property type="evidence" value="ECO:0007669"/>
    <property type="project" value="UniProtKB-KW"/>
</dbReference>
<dbReference type="InterPro" id="IPR049071">
    <property type="entry name" value="MPI_cupin_dom"/>
</dbReference>
<proteinExistence type="predicted"/>
<dbReference type="EMBL" id="BRXR01000001">
    <property type="protein sequence ID" value="GLC31985.1"/>
    <property type="molecule type" value="Genomic_DNA"/>
</dbReference>
<evidence type="ECO:0000259" key="5">
    <source>
        <dbReference type="Pfam" id="PF20511"/>
    </source>
</evidence>
<feature type="domain" description="Mannose-6-phosphate isomerase cupin" evidence="6">
    <location>
        <begin position="232"/>
        <end position="310"/>
    </location>
</feature>
<keyword evidence="8" id="KW-1185">Reference proteome</keyword>
<dbReference type="CDD" id="cd07010">
    <property type="entry name" value="cupin_PMI_type_I_N_bac"/>
    <property type="match status" value="1"/>
</dbReference>
<dbReference type="InterPro" id="IPR046457">
    <property type="entry name" value="PMI_typeI_cat"/>
</dbReference>
<accession>A0ABQ5N9T4</accession>
<evidence type="ECO:0000313" key="7">
    <source>
        <dbReference type="EMBL" id="GLC31985.1"/>
    </source>
</evidence>
<sequence length="326" mass="37113">MYPLKFENLYYDKIWGGRDFSLFRDNLPDGDIGESWDVACHKNGTSIVANGELKGKRLDNLIGEMGDRLIGTSLSKEWFPLLIKLINAKDSLSVQVHPDDEYGKRVEGDMGKTEVWYVMDAKEGAYLVVGTKDNVSKEQFKRAIENGTLEKYMNKVYVKKGEVYFIKSGLIHAIGEGVTVAEIQQNSDTTYRVYDYNRGRELHIEKALDVVDLNLKCKKSNGLCVKEDGFEKTYLCLCKDFSLERYDIETEVNELSDKERFYVFTCVEGNGEIICDNRIEKIKKGDSVLIPASLGKYVLRGNMSLLKSYVPDINKVKKDILAIVEK</sequence>
<dbReference type="Proteomes" id="UP001208567">
    <property type="component" value="Unassembled WGS sequence"/>
</dbReference>
<evidence type="ECO:0000256" key="1">
    <source>
        <dbReference type="ARBA" id="ARBA00022723"/>
    </source>
</evidence>
<dbReference type="Gene3D" id="2.60.120.10">
    <property type="entry name" value="Jelly Rolls"/>
    <property type="match status" value="2"/>
</dbReference>
<dbReference type="Pfam" id="PF20511">
    <property type="entry name" value="PMI_typeI_cat"/>
    <property type="match status" value="1"/>
</dbReference>
<dbReference type="RefSeq" id="WP_264851298.1">
    <property type="nucleotide sequence ID" value="NZ_BRXR01000001.1"/>
</dbReference>
<comment type="caution">
    <text evidence="7">The sequence shown here is derived from an EMBL/GenBank/DDBJ whole genome shotgun (WGS) entry which is preliminary data.</text>
</comment>
<feature type="domain" description="Phosphomannose isomerase type I catalytic" evidence="5">
    <location>
        <begin position="6"/>
        <end position="106"/>
    </location>
</feature>
<dbReference type="PIRSF" id="PIRSF036894">
    <property type="entry name" value="PMI_Firm_short"/>
    <property type="match status" value="1"/>
</dbReference>
<dbReference type="PANTHER" id="PTHR42742:SF3">
    <property type="entry name" value="FRUCTOKINASE"/>
    <property type="match status" value="1"/>
</dbReference>
<reference evidence="7 8" key="1">
    <citation type="journal article" date="2024" name="Int. J. Syst. Evol. Microbiol.">
        <title>Clostridium omnivorum sp. nov., isolated from anoxic soil under the treatment of reductive soil disinfestation.</title>
        <authorList>
            <person name="Ueki A."/>
            <person name="Tonouchi A."/>
            <person name="Kaku N."/>
            <person name="Honma S."/>
            <person name="Ueki K."/>
        </authorList>
    </citation>
    <scope>NUCLEOTIDE SEQUENCE [LARGE SCALE GENOMIC DNA]</scope>
    <source>
        <strain evidence="7 8">E14</strain>
    </source>
</reference>